<evidence type="ECO:0000313" key="3">
    <source>
        <dbReference type="Proteomes" id="UP000176923"/>
    </source>
</evidence>
<name>A0A1F5ZWB5_9BACT</name>
<evidence type="ECO:0000256" key="1">
    <source>
        <dbReference type="SAM" id="Phobius"/>
    </source>
</evidence>
<feature type="transmembrane region" description="Helical" evidence="1">
    <location>
        <begin position="6"/>
        <end position="23"/>
    </location>
</feature>
<dbReference type="AlphaFoldDB" id="A0A1F5ZWB5"/>
<organism evidence="2 3">
    <name type="scientific">Candidatus Gottesmanbacteria bacterium RIFCSPHIGHO2_02_FULL_39_11</name>
    <dbReference type="NCBI Taxonomy" id="1798382"/>
    <lineage>
        <taxon>Bacteria</taxon>
        <taxon>Candidatus Gottesmaniibacteriota</taxon>
    </lineage>
</organism>
<feature type="transmembrane region" description="Helical" evidence="1">
    <location>
        <begin position="35"/>
        <end position="52"/>
    </location>
</feature>
<dbReference type="STRING" id="1798382.A3D77_08120"/>
<keyword evidence="1" id="KW-1133">Transmembrane helix</keyword>
<reference evidence="2 3" key="1">
    <citation type="journal article" date="2016" name="Nat. Commun.">
        <title>Thousands of microbial genomes shed light on interconnected biogeochemical processes in an aquifer system.</title>
        <authorList>
            <person name="Anantharaman K."/>
            <person name="Brown C.T."/>
            <person name="Hug L.A."/>
            <person name="Sharon I."/>
            <person name="Castelle C.J."/>
            <person name="Probst A.J."/>
            <person name="Thomas B.C."/>
            <person name="Singh A."/>
            <person name="Wilkins M.J."/>
            <person name="Karaoz U."/>
            <person name="Brodie E.L."/>
            <person name="Williams K.H."/>
            <person name="Hubbard S.S."/>
            <person name="Banfield J.F."/>
        </authorList>
    </citation>
    <scope>NUCLEOTIDE SEQUENCE [LARGE SCALE GENOMIC DNA]</scope>
</reference>
<feature type="transmembrane region" description="Helical" evidence="1">
    <location>
        <begin position="143"/>
        <end position="163"/>
    </location>
</feature>
<protein>
    <submittedName>
        <fullName evidence="2">Uncharacterized protein</fullName>
    </submittedName>
</protein>
<dbReference type="Proteomes" id="UP000176923">
    <property type="component" value="Unassembled WGS sequence"/>
</dbReference>
<proteinExistence type="predicted"/>
<evidence type="ECO:0000313" key="2">
    <source>
        <dbReference type="EMBL" id="OGG16634.1"/>
    </source>
</evidence>
<sequence length="195" mass="22105">MIDERFVILGVFIFFLGSIGYFKETILGKVKPNKVTWFLWSLAPLIAFFAQIKQGVGIQSLLTFIVAFIPLIIFLASFVNKKSYWKIEKLDIICGSLSVLGLILWQITQVGNIAILLSIVADFLAAFPTVIKSYKEPETENYVIYFTNAIAALVTLLTIKVWSFEQFAFPLYIFLITLLIAVLLKFKIGMLFAKK</sequence>
<gene>
    <name evidence="2" type="ORF">A3D77_08120</name>
</gene>
<comment type="caution">
    <text evidence="2">The sequence shown here is derived from an EMBL/GenBank/DDBJ whole genome shotgun (WGS) entry which is preliminary data.</text>
</comment>
<feature type="transmembrane region" description="Helical" evidence="1">
    <location>
        <begin position="169"/>
        <end position="186"/>
    </location>
</feature>
<keyword evidence="1" id="KW-0472">Membrane</keyword>
<keyword evidence="1" id="KW-0812">Transmembrane</keyword>
<dbReference type="EMBL" id="MFJL01000010">
    <property type="protein sequence ID" value="OGG16634.1"/>
    <property type="molecule type" value="Genomic_DNA"/>
</dbReference>
<accession>A0A1F5ZWB5</accession>
<feature type="transmembrane region" description="Helical" evidence="1">
    <location>
        <begin position="58"/>
        <end position="78"/>
    </location>
</feature>